<gene>
    <name evidence="4" type="ORF">A3F00_02885</name>
</gene>
<comment type="similarity">
    <text evidence="1">Belongs to the NAD(P)-dependent epimerase/dehydratase family.</text>
</comment>
<feature type="domain" description="NAD-dependent epimerase/dehydratase" evidence="2">
    <location>
        <begin position="6"/>
        <end position="130"/>
    </location>
</feature>
<feature type="domain" description="NAD(P)-binding" evidence="3">
    <location>
        <begin position="166"/>
        <end position="345"/>
    </location>
</feature>
<dbReference type="InterPro" id="IPR016040">
    <property type="entry name" value="NAD(P)-bd_dom"/>
</dbReference>
<dbReference type="PRINTS" id="PR01713">
    <property type="entry name" value="NUCEPIMERASE"/>
</dbReference>
<dbReference type="Proteomes" id="UP000176527">
    <property type="component" value="Unassembled WGS sequence"/>
</dbReference>
<evidence type="ECO:0000313" key="4">
    <source>
        <dbReference type="EMBL" id="OGE38298.1"/>
    </source>
</evidence>
<evidence type="ECO:0000259" key="3">
    <source>
        <dbReference type="Pfam" id="PF16363"/>
    </source>
</evidence>
<organism evidence="4 5">
    <name type="scientific">Candidatus Daviesbacteria bacterium RIFCSPHIGHO2_12_FULL_37_11</name>
    <dbReference type="NCBI Taxonomy" id="1797777"/>
    <lineage>
        <taxon>Bacteria</taxon>
        <taxon>Candidatus Daviesiibacteriota</taxon>
    </lineage>
</organism>
<dbReference type="Pfam" id="PF16363">
    <property type="entry name" value="GDP_Man_Dehyd"/>
    <property type="match status" value="1"/>
</dbReference>
<reference evidence="4 5" key="1">
    <citation type="journal article" date="2016" name="Nat. Commun.">
        <title>Thousands of microbial genomes shed light on interconnected biogeochemical processes in an aquifer system.</title>
        <authorList>
            <person name="Anantharaman K."/>
            <person name="Brown C.T."/>
            <person name="Hug L.A."/>
            <person name="Sharon I."/>
            <person name="Castelle C.J."/>
            <person name="Probst A.J."/>
            <person name="Thomas B.C."/>
            <person name="Singh A."/>
            <person name="Wilkins M.J."/>
            <person name="Karaoz U."/>
            <person name="Brodie E.L."/>
            <person name="Williams K.H."/>
            <person name="Hubbard S.S."/>
            <person name="Banfield J.F."/>
        </authorList>
    </citation>
    <scope>NUCLEOTIDE SEQUENCE [LARGE SCALE GENOMIC DNA]</scope>
</reference>
<dbReference type="InterPro" id="IPR001509">
    <property type="entry name" value="Epimerase_deHydtase"/>
</dbReference>
<dbReference type="Gene3D" id="3.40.50.720">
    <property type="entry name" value="NAD(P)-binding Rossmann-like Domain"/>
    <property type="match status" value="1"/>
</dbReference>
<accession>A0A1F5KBP7</accession>
<protein>
    <submittedName>
        <fullName evidence="4">Uncharacterized protein</fullName>
    </submittedName>
</protein>
<evidence type="ECO:0000313" key="5">
    <source>
        <dbReference type="Proteomes" id="UP000176527"/>
    </source>
</evidence>
<dbReference type="SUPFAM" id="SSF51735">
    <property type="entry name" value="NAD(P)-binding Rossmann-fold domains"/>
    <property type="match status" value="1"/>
</dbReference>
<comment type="caution">
    <text evidence="4">The sequence shown here is derived from an EMBL/GenBank/DDBJ whole genome shotgun (WGS) entry which is preliminary data.</text>
</comment>
<dbReference type="EMBL" id="MFDE01000025">
    <property type="protein sequence ID" value="OGE38298.1"/>
    <property type="molecule type" value="Genomic_DNA"/>
</dbReference>
<dbReference type="Pfam" id="PF01370">
    <property type="entry name" value="Epimerase"/>
    <property type="match status" value="1"/>
</dbReference>
<name>A0A1F5KBP7_9BACT</name>
<sequence length="372" mass="41479">MLHKTILVTGGAGFIGSFLVDELIAKNYKVRIFDNLEKQVHNGKKPSYLNKKAQFIKGDVRNYNAFKKAVQGMDAIFHLAAAVGVGQSNYEVKKFSDTNLGGLANLLDILVNTKHKVKKIITNSSMTGLGEGNYECNKCGFVRPSLRTEEQLQQADWQIKCPKCRGKINSVATPEDANEYPNSIYAITKKTQQDMLMLFGKIYKVPTIALRCFNVYGPRQSLSNPYTGVTAIFISRIKNNQKAVVYEDGLQSRDFISVHDVVDALILSLEGNRADYSVINMGSGHPTSIKEIAETISKLLGKPGMVKISQDYRLNDIRHCFADITKAQKLLGWTPKVTLEEGFKELIEWSEGEKAIDNFSSAEKELKIKGLL</sequence>
<evidence type="ECO:0000259" key="2">
    <source>
        <dbReference type="Pfam" id="PF01370"/>
    </source>
</evidence>
<proteinExistence type="inferred from homology"/>
<evidence type="ECO:0000256" key="1">
    <source>
        <dbReference type="ARBA" id="ARBA00007637"/>
    </source>
</evidence>
<dbReference type="InterPro" id="IPR036291">
    <property type="entry name" value="NAD(P)-bd_dom_sf"/>
</dbReference>
<dbReference type="AlphaFoldDB" id="A0A1F5KBP7"/>
<dbReference type="PANTHER" id="PTHR43000">
    <property type="entry name" value="DTDP-D-GLUCOSE 4,6-DEHYDRATASE-RELATED"/>
    <property type="match status" value="1"/>
</dbReference>